<feature type="region of interest" description="Disordered" evidence="1">
    <location>
        <begin position="1"/>
        <end position="21"/>
    </location>
</feature>
<organism evidence="3 4">
    <name type="scientific">Candidatus Nealsonbacteria bacterium CG_4_8_14_3_um_filter_40_11</name>
    <dbReference type="NCBI Taxonomy" id="1974690"/>
    <lineage>
        <taxon>Bacteria</taxon>
        <taxon>Candidatus Nealsoniibacteriota</taxon>
    </lineage>
</organism>
<accession>A0A2M7IJX8</accession>
<dbReference type="AlphaFoldDB" id="A0A2M7IJX8"/>
<dbReference type="CDD" id="cd04332">
    <property type="entry name" value="YbaK_like"/>
    <property type="match status" value="1"/>
</dbReference>
<dbReference type="InterPro" id="IPR036754">
    <property type="entry name" value="YbaK/aa-tRNA-synt-asso_dom_sf"/>
</dbReference>
<proteinExistence type="predicted"/>
<feature type="non-terminal residue" evidence="3">
    <location>
        <position position="1"/>
    </location>
</feature>
<sequence>TAKAKKIDASTGSASTSSSLSLGVEDLSSCRRVDFASEKLIKNRIKGAKVGAIPPFGNLWKLPTFIDKSLTILPKIIINSGDYNWSIKITPAALKKIIPDLTIGSFSQSRSR</sequence>
<evidence type="ECO:0000313" key="3">
    <source>
        <dbReference type="EMBL" id="PIW89981.1"/>
    </source>
</evidence>
<dbReference type="SUPFAM" id="SSF55826">
    <property type="entry name" value="YbaK/ProRS associated domain"/>
    <property type="match status" value="1"/>
</dbReference>
<name>A0A2M7IJX8_9BACT</name>
<evidence type="ECO:0000256" key="1">
    <source>
        <dbReference type="SAM" id="MobiDB-lite"/>
    </source>
</evidence>
<comment type="caution">
    <text evidence="3">The sequence shown here is derived from an EMBL/GenBank/DDBJ whole genome shotgun (WGS) entry which is preliminary data.</text>
</comment>
<evidence type="ECO:0000313" key="4">
    <source>
        <dbReference type="Proteomes" id="UP000229238"/>
    </source>
</evidence>
<dbReference type="Gene3D" id="3.90.960.10">
    <property type="entry name" value="YbaK/aminoacyl-tRNA synthetase-associated domain"/>
    <property type="match status" value="1"/>
</dbReference>
<dbReference type="Proteomes" id="UP000229238">
    <property type="component" value="Unassembled WGS sequence"/>
</dbReference>
<dbReference type="Pfam" id="PF04073">
    <property type="entry name" value="tRNA_edit"/>
    <property type="match status" value="1"/>
</dbReference>
<reference evidence="4" key="1">
    <citation type="submission" date="2017-09" db="EMBL/GenBank/DDBJ databases">
        <title>Depth-based differentiation of microbial function through sediment-hosted aquifers and enrichment of novel symbionts in the deep terrestrial subsurface.</title>
        <authorList>
            <person name="Probst A.J."/>
            <person name="Ladd B."/>
            <person name="Jarett J.K."/>
            <person name="Geller-Mcgrath D.E."/>
            <person name="Sieber C.M.K."/>
            <person name="Emerson J.B."/>
            <person name="Anantharaman K."/>
            <person name="Thomas B.C."/>
            <person name="Malmstrom R."/>
            <person name="Stieglmeier M."/>
            <person name="Klingl A."/>
            <person name="Woyke T."/>
            <person name="Ryan C.M."/>
            <person name="Banfield J.F."/>
        </authorList>
    </citation>
    <scope>NUCLEOTIDE SEQUENCE [LARGE SCALE GENOMIC DNA]</scope>
</reference>
<protein>
    <recommendedName>
        <fullName evidence="2">YbaK/aminoacyl-tRNA synthetase-associated domain-containing protein</fullName>
    </recommendedName>
</protein>
<dbReference type="InterPro" id="IPR007214">
    <property type="entry name" value="YbaK/aa-tRNA-synth-assoc-dom"/>
</dbReference>
<feature type="compositionally biased region" description="Low complexity" evidence="1">
    <location>
        <begin position="9"/>
        <end position="21"/>
    </location>
</feature>
<gene>
    <name evidence="3" type="ORF">COZ92_01950</name>
</gene>
<dbReference type="GO" id="GO:0002161">
    <property type="term" value="F:aminoacyl-tRNA deacylase activity"/>
    <property type="evidence" value="ECO:0007669"/>
    <property type="project" value="InterPro"/>
</dbReference>
<feature type="domain" description="YbaK/aminoacyl-tRNA synthetase-associated" evidence="2">
    <location>
        <begin position="25"/>
        <end position="96"/>
    </location>
</feature>
<dbReference type="EMBL" id="PFHH01000038">
    <property type="protein sequence ID" value="PIW89981.1"/>
    <property type="molecule type" value="Genomic_DNA"/>
</dbReference>
<evidence type="ECO:0000259" key="2">
    <source>
        <dbReference type="Pfam" id="PF04073"/>
    </source>
</evidence>